<sequence>MEITIGLVLVSFLIWYAIGVASFIYYVTLEYDFNKSDIGFALLLGVGGLITSLAVFIFILMTYQIKNDTVLFKRRK</sequence>
<organism evidence="2 3">
    <name type="scientific">candidate division WS6 bacterium GW2011_GWE1_34_7</name>
    <dbReference type="NCBI Taxonomy" id="1619093"/>
    <lineage>
        <taxon>Bacteria</taxon>
        <taxon>Candidatus Dojkabacteria</taxon>
    </lineage>
</organism>
<gene>
    <name evidence="2" type="ORF">UR61_C0047G0009</name>
</gene>
<dbReference type="EMBL" id="LBPV01000047">
    <property type="protein sequence ID" value="KKP64367.1"/>
    <property type="molecule type" value="Genomic_DNA"/>
</dbReference>
<dbReference type="AlphaFoldDB" id="A0A0G0EAF2"/>
<evidence type="ECO:0000313" key="2">
    <source>
        <dbReference type="EMBL" id="KKP64367.1"/>
    </source>
</evidence>
<protein>
    <submittedName>
        <fullName evidence="2">Uncharacterized protein</fullName>
    </submittedName>
</protein>
<keyword evidence="1" id="KW-1133">Transmembrane helix</keyword>
<evidence type="ECO:0000313" key="3">
    <source>
        <dbReference type="Proteomes" id="UP000033866"/>
    </source>
</evidence>
<dbReference type="Proteomes" id="UP000033866">
    <property type="component" value="Unassembled WGS sequence"/>
</dbReference>
<feature type="transmembrane region" description="Helical" evidence="1">
    <location>
        <begin position="7"/>
        <end position="28"/>
    </location>
</feature>
<keyword evidence="1" id="KW-0472">Membrane</keyword>
<comment type="caution">
    <text evidence="2">The sequence shown here is derived from an EMBL/GenBank/DDBJ whole genome shotgun (WGS) entry which is preliminary data.</text>
</comment>
<evidence type="ECO:0000256" key="1">
    <source>
        <dbReference type="SAM" id="Phobius"/>
    </source>
</evidence>
<proteinExistence type="predicted"/>
<accession>A0A0G0EAF2</accession>
<name>A0A0G0EAF2_9BACT</name>
<reference evidence="2 3" key="1">
    <citation type="journal article" date="2015" name="Nature">
        <title>rRNA introns, odd ribosomes, and small enigmatic genomes across a large radiation of phyla.</title>
        <authorList>
            <person name="Brown C.T."/>
            <person name="Hug L.A."/>
            <person name="Thomas B.C."/>
            <person name="Sharon I."/>
            <person name="Castelle C.J."/>
            <person name="Singh A."/>
            <person name="Wilkins M.J."/>
            <person name="Williams K.H."/>
            <person name="Banfield J.F."/>
        </authorList>
    </citation>
    <scope>NUCLEOTIDE SEQUENCE [LARGE SCALE GENOMIC DNA]</scope>
</reference>
<keyword evidence="1" id="KW-0812">Transmembrane</keyword>
<feature type="transmembrane region" description="Helical" evidence="1">
    <location>
        <begin position="40"/>
        <end position="65"/>
    </location>
</feature>